<proteinExistence type="predicted"/>
<sequence>MLMLAIIMFFVSFMNTAFYYGFRNQSSIIKIEITKVSNYEIQGELNGRRVVVSSKEKLNEGYEYTIKGNFKKETNIEKGTVGTVQINSILGMKQSFTGKITGYSDYVYNSFKQVLGEKEAGIISSVAFGNTKGIDKSEKDVLNEYGVVHIISVSGFHMSLIYVILESIFGFYISTFVALVYVVFTGAQPAVIRAFLMILVLKVGKKIRKNYDAISALALSALILILYKPYNAYDLGFILSYSSTLSILLFYKKINDKLYRLPNLIRDSVSLTLAAQILSFPIVSLALKNFSLNFILGNLILTPFFTIIVVLGNISIVLVRITIIFRCICGVLHLNLYVIQGAINVLNIIALPFLKSTKAIVCCYFSLSIAIVLYKKGYKQFGYTPIPLLVYFMVINYSFQPKIVFFKERYTKFILVEQGFCKTLVCKKDSYKNNINLEYNEEKYLEGNGGLKLGKRSLLYDSKLNKIYIDEGDRYTRVNWSDNFVENEGIYDIINLESNGGTLVLGDKIIVKSE</sequence>
<evidence type="ECO:0000313" key="1">
    <source>
        <dbReference type="EMBL" id="GKX65558.1"/>
    </source>
</evidence>
<protein>
    <submittedName>
        <fullName evidence="1">Competence protein ComEC</fullName>
    </submittedName>
</protein>
<keyword evidence="2" id="KW-1185">Reference proteome</keyword>
<dbReference type="EMBL" id="BROD01000001">
    <property type="protein sequence ID" value="GKX65558.1"/>
    <property type="molecule type" value="Genomic_DNA"/>
</dbReference>
<organism evidence="1 2">
    <name type="scientific">Inconstantimicrobium mannanitabidum</name>
    <dbReference type="NCBI Taxonomy" id="1604901"/>
    <lineage>
        <taxon>Bacteria</taxon>
        <taxon>Bacillati</taxon>
        <taxon>Bacillota</taxon>
        <taxon>Clostridia</taxon>
        <taxon>Eubacteriales</taxon>
        <taxon>Clostridiaceae</taxon>
        <taxon>Inconstantimicrobium</taxon>
    </lineage>
</organism>
<evidence type="ECO:0000313" key="2">
    <source>
        <dbReference type="Proteomes" id="UP001058074"/>
    </source>
</evidence>
<reference evidence="1" key="1">
    <citation type="journal article" date="2025" name="Int. J. Syst. Evol. Microbiol.">
        <title>Inconstantimicrobium mannanitabidum sp. nov., a novel member of the family Clostridiaceae isolated from anoxic soil under the treatment of reductive soil disinfestation.</title>
        <authorList>
            <person name="Ueki A."/>
            <person name="Tonouchi A."/>
            <person name="Honma S."/>
            <person name="Kaku N."/>
            <person name="Ueki K."/>
        </authorList>
    </citation>
    <scope>NUCLEOTIDE SEQUENCE</scope>
    <source>
        <strain evidence="1">TW13</strain>
    </source>
</reference>
<dbReference type="Proteomes" id="UP001058074">
    <property type="component" value="Unassembled WGS sequence"/>
</dbReference>
<name>A0ACB5R8P0_9CLOT</name>
<accession>A0ACB5R8P0</accession>
<gene>
    <name evidence="1" type="ORF">rsdtw13_08160</name>
</gene>
<comment type="caution">
    <text evidence="1">The sequence shown here is derived from an EMBL/GenBank/DDBJ whole genome shotgun (WGS) entry which is preliminary data.</text>
</comment>